<protein>
    <recommendedName>
        <fullName evidence="2">VTC domain-containing protein</fullName>
    </recommendedName>
</protein>
<evidence type="ECO:0000313" key="3">
    <source>
        <dbReference type="EMBL" id="AIS85913.1"/>
    </source>
</evidence>
<dbReference type="AlphaFoldDB" id="A0A097CTC9"/>
<name>A0A097CTC9_9ACTN</name>
<evidence type="ECO:0000256" key="1">
    <source>
        <dbReference type="SAM" id="MobiDB-lite"/>
    </source>
</evidence>
<feature type="region of interest" description="Disordered" evidence="1">
    <location>
        <begin position="251"/>
        <end position="274"/>
    </location>
</feature>
<reference evidence="3" key="1">
    <citation type="submission" date="2013-11" db="EMBL/GenBank/DDBJ databases">
        <title>New antitubercular compounds from marine-derived Verrucosispora sp. MS100047.</title>
        <authorList>
            <person name="Huang P."/>
            <person name="Xie F."/>
            <person name="Wang Q."/>
            <person name="Wang J."/>
            <person name="Wang Q."/>
            <person name="Abdel-Mageed W.M."/>
            <person name="Liu M."/>
            <person name="Han J."/>
            <person name="Song F."/>
            <person name="Dai H."/>
            <person name="Liu X."/>
            <person name="Zhang L."/>
        </authorList>
    </citation>
    <scope>NUCLEOTIDE SEQUENCE</scope>
    <source>
        <strain evidence="3">MS100047</strain>
    </source>
</reference>
<sequence length="274" mass="30827">MTPITAPWTELAPVGLTELVDRAALQTRVDRKYVVPLDELPDLLAQLSPYARVLDIDGVRAFRYESVYFDTPRLASYHCAAYRRRRRFKVRTRSYLDSAQCWLEVKISGARGSLTKHRLPYRPQDRATVHPGRAFVQEALEREAVCPAADSALDPVLVTTYQRATLLLPATASRVTVDTELAWRCGDRTLRLPDLAVVETKTSRAASVADRLLWQRGTRPVRISKYATGLAALRPDLPDSPWRRTLRRHFRDSTPSAGTTPSTIARSVQEASCV</sequence>
<accession>A0A097CTC9</accession>
<feature type="compositionally biased region" description="Polar residues" evidence="1">
    <location>
        <begin position="253"/>
        <end position="274"/>
    </location>
</feature>
<evidence type="ECO:0000259" key="2">
    <source>
        <dbReference type="Pfam" id="PF09359"/>
    </source>
</evidence>
<dbReference type="Pfam" id="PF09359">
    <property type="entry name" value="VTC"/>
    <property type="match status" value="1"/>
</dbReference>
<dbReference type="InterPro" id="IPR042267">
    <property type="entry name" value="VTC_sf"/>
</dbReference>
<feature type="domain" description="VTC" evidence="2">
    <location>
        <begin position="28"/>
        <end position="233"/>
    </location>
</feature>
<organism evidence="3">
    <name type="scientific">Verrucosispora sp. MS100047</name>
    <dbReference type="NCBI Taxonomy" id="1410949"/>
    <lineage>
        <taxon>Bacteria</taxon>
        <taxon>Bacillati</taxon>
        <taxon>Actinomycetota</taxon>
        <taxon>Actinomycetes</taxon>
        <taxon>Micromonosporales</taxon>
        <taxon>Micromonosporaceae</taxon>
        <taxon>Micromonospora</taxon>
    </lineage>
</organism>
<dbReference type="InterPro" id="IPR018966">
    <property type="entry name" value="VTC_domain"/>
</dbReference>
<gene>
    <name evidence="3" type="ORF">VASRM7_671</name>
</gene>
<dbReference type="EMBL" id="KF826710">
    <property type="protein sequence ID" value="AIS85913.1"/>
    <property type="molecule type" value="Genomic_DNA"/>
</dbReference>
<proteinExistence type="predicted"/>
<dbReference type="GO" id="GO:0006799">
    <property type="term" value="P:polyphosphate biosynthetic process"/>
    <property type="evidence" value="ECO:0007669"/>
    <property type="project" value="UniProtKB-ARBA"/>
</dbReference>
<dbReference type="Gene3D" id="3.20.100.30">
    <property type="entry name" value="VTC, catalytic tunnel domain"/>
    <property type="match status" value="1"/>
</dbReference>
<dbReference type="CDD" id="cd07750">
    <property type="entry name" value="PolyPPase_VTC_like"/>
    <property type="match status" value="1"/>
</dbReference>